<dbReference type="InterPro" id="IPR009081">
    <property type="entry name" value="PP-bd_ACP"/>
</dbReference>
<dbReference type="PROSITE" id="PS50075">
    <property type="entry name" value="CARRIER"/>
    <property type="match status" value="1"/>
</dbReference>
<evidence type="ECO:0000313" key="3">
    <source>
        <dbReference type="Proteomes" id="UP001597261"/>
    </source>
</evidence>
<dbReference type="Proteomes" id="UP001597261">
    <property type="component" value="Unassembled WGS sequence"/>
</dbReference>
<sequence>MTTIEKSITQHIVDIMLDGDAEGLDSRTPLMELNIVDSAGIFDLVHFLQSEFRIAVPLPEVSPENFATVNSIAALVERLRASEGGVR</sequence>
<dbReference type="RefSeq" id="WP_381084658.1">
    <property type="nucleotide sequence ID" value="NZ_JBHUDX010000053.1"/>
</dbReference>
<reference evidence="3" key="1">
    <citation type="journal article" date="2019" name="Int. J. Syst. Evol. Microbiol.">
        <title>The Global Catalogue of Microorganisms (GCM) 10K type strain sequencing project: providing services to taxonomists for standard genome sequencing and annotation.</title>
        <authorList>
            <consortium name="The Broad Institute Genomics Platform"/>
            <consortium name="The Broad Institute Genome Sequencing Center for Infectious Disease"/>
            <person name="Wu L."/>
            <person name="Ma J."/>
        </authorList>
    </citation>
    <scope>NUCLEOTIDE SEQUENCE [LARGE SCALE GENOMIC DNA]</scope>
    <source>
        <strain evidence="3">CGMCC 1.12470</strain>
    </source>
</reference>
<gene>
    <name evidence="2" type="ORF">ACFSL4_20385</name>
</gene>
<feature type="domain" description="Carrier" evidence="1">
    <location>
        <begin position="1"/>
        <end position="80"/>
    </location>
</feature>
<evidence type="ECO:0000259" key="1">
    <source>
        <dbReference type="PROSITE" id="PS50075"/>
    </source>
</evidence>
<organism evidence="2 3">
    <name type="scientific">Streptomyces caeni</name>
    <dbReference type="NCBI Taxonomy" id="2307231"/>
    <lineage>
        <taxon>Bacteria</taxon>
        <taxon>Bacillati</taxon>
        <taxon>Actinomycetota</taxon>
        <taxon>Actinomycetes</taxon>
        <taxon>Kitasatosporales</taxon>
        <taxon>Streptomycetaceae</taxon>
        <taxon>Streptomyces</taxon>
    </lineage>
</organism>
<proteinExistence type="predicted"/>
<name>A0ABW4IUV6_9ACTN</name>
<accession>A0ABW4IUV6</accession>
<keyword evidence="3" id="KW-1185">Reference proteome</keyword>
<evidence type="ECO:0000313" key="2">
    <source>
        <dbReference type="EMBL" id="MFD1660501.1"/>
    </source>
</evidence>
<protein>
    <submittedName>
        <fullName evidence="2">Acyl carrier protein</fullName>
    </submittedName>
</protein>
<dbReference type="SUPFAM" id="SSF47336">
    <property type="entry name" value="ACP-like"/>
    <property type="match status" value="1"/>
</dbReference>
<dbReference type="EMBL" id="JBHUDX010000053">
    <property type="protein sequence ID" value="MFD1660501.1"/>
    <property type="molecule type" value="Genomic_DNA"/>
</dbReference>
<comment type="caution">
    <text evidence="2">The sequence shown here is derived from an EMBL/GenBank/DDBJ whole genome shotgun (WGS) entry which is preliminary data.</text>
</comment>
<dbReference type="Gene3D" id="1.10.1200.10">
    <property type="entry name" value="ACP-like"/>
    <property type="match status" value="1"/>
</dbReference>
<dbReference type="InterPro" id="IPR036736">
    <property type="entry name" value="ACP-like_sf"/>
</dbReference>